<dbReference type="OrthoDB" id="3046149at2759"/>
<keyword evidence="2" id="KW-0472">Membrane</keyword>
<feature type="region of interest" description="Disordered" evidence="1">
    <location>
        <begin position="271"/>
        <end position="307"/>
    </location>
</feature>
<feature type="region of interest" description="Disordered" evidence="1">
    <location>
        <begin position="345"/>
        <end position="371"/>
    </location>
</feature>
<feature type="compositionally biased region" description="Polar residues" evidence="1">
    <location>
        <begin position="278"/>
        <end position="298"/>
    </location>
</feature>
<evidence type="ECO:0000256" key="2">
    <source>
        <dbReference type="SAM" id="Phobius"/>
    </source>
</evidence>
<dbReference type="PANTHER" id="PTHR40465:SF1">
    <property type="entry name" value="DUF6534 DOMAIN-CONTAINING PROTEIN"/>
    <property type="match status" value="1"/>
</dbReference>
<keyword evidence="2" id="KW-0812">Transmembrane</keyword>
<evidence type="ECO:0000313" key="4">
    <source>
        <dbReference type="EMBL" id="OSD07379.1"/>
    </source>
</evidence>
<feature type="domain" description="DUF6534" evidence="3">
    <location>
        <begin position="180"/>
        <end position="266"/>
    </location>
</feature>
<sequence>MTSTATAAAIPTASNAELAQTFGVLLIGFIFAVTLYGLTFFQTYIYYTRFPGDDRKTKYTVGLLWALDTTVTTLISHTIYHYLITDFMIPFNRLVMTRTFIAELALSGFLALVVHCYYASRIWAVSYRRTIIPAIVIALSLAAFALGFVSAAKISSESLFSRVGASGIRLTKGISGGLVAAADVLVAGSMLFYLRPTRNPGMAVPEGWYDKLVVYGVNRGTCFAIFHIIVLITLVTMPTGQVWILFHWVSNKAYVNSILSMLNFRNTHHGRGVPEEASLNQHARGSSGRTGTYMTRSGMSGIGGEDASHSVQFNVHTDTKSAEPMNIELDMVRSGYDDVDSEEIKRVGEDSTNSGGPSKPHDLERVLDSPS</sequence>
<feature type="transmembrane region" description="Helical" evidence="2">
    <location>
        <begin position="100"/>
        <end position="119"/>
    </location>
</feature>
<gene>
    <name evidence="4" type="ORF">PYCCODRAFT_1430635</name>
</gene>
<dbReference type="PANTHER" id="PTHR40465">
    <property type="entry name" value="CHROMOSOME 1, WHOLE GENOME SHOTGUN SEQUENCE"/>
    <property type="match status" value="1"/>
</dbReference>
<evidence type="ECO:0000313" key="5">
    <source>
        <dbReference type="Proteomes" id="UP000193067"/>
    </source>
</evidence>
<feature type="transmembrane region" description="Helical" evidence="2">
    <location>
        <begin position="174"/>
        <end position="194"/>
    </location>
</feature>
<keyword evidence="5" id="KW-1185">Reference proteome</keyword>
<dbReference type="STRING" id="1353009.A0A1Y2J1V7"/>
<feature type="transmembrane region" description="Helical" evidence="2">
    <location>
        <begin position="59"/>
        <end position="80"/>
    </location>
</feature>
<keyword evidence="2" id="KW-1133">Transmembrane helix</keyword>
<proteinExistence type="predicted"/>
<dbReference type="Proteomes" id="UP000193067">
    <property type="component" value="Unassembled WGS sequence"/>
</dbReference>
<dbReference type="EMBL" id="KZ084088">
    <property type="protein sequence ID" value="OSD07379.1"/>
    <property type="molecule type" value="Genomic_DNA"/>
</dbReference>
<protein>
    <recommendedName>
        <fullName evidence="3">DUF6534 domain-containing protein</fullName>
    </recommendedName>
</protein>
<evidence type="ECO:0000256" key="1">
    <source>
        <dbReference type="SAM" id="MobiDB-lite"/>
    </source>
</evidence>
<reference evidence="4 5" key="1">
    <citation type="journal article" date="2015" name="Biotechnol. Biofuels">
        <title>Enhanced degradation of softwood versus hardwood by the white-rot fungus Pycnoporus coccineus.</title>
        <authorList>
            <person name="Couturier M."/>
            <person name="Navarro D."/>
            <person name="Chevret D."/>
            <person name="Henrissat B."/>
            <person name="Piumi F."/>
            <person name="Ruiz-Duenas F.J."/>
            <person name="Martinez A.T."/>
            <person name="Grigoriev I.V."/>
            <person name="Riley R."/>
            <person name="Lipzen A."/>
            <person name="Berrin J.G."/>
            <person name="Master E.R."/>
            <person name="Rosso M.N."/>
        </authorList>
    </citation>
    <scope>NUCLEOTIDE SEQUENCE [LARGE SCALE GENOMIC DNA]</scope>
    <source>
        <strain evidence="4 5">BRFM310</strain>
    </source>
</reference>
<feature type="compositionally biased region" description="Basic and acidic residues" evidence="1">
    <location>
        <begin position="359"/>
        <end position="371"/>
    </location>
</feature>
<feature type="transmembrane region" description="Helical" evidence="2">
    <location>
        <begin position="131"/>
        <end position="154"/>
    </location>
</feature>
<dbReference type="Pfam" id="PF20152">
    <property type="entry name" value="DUF6534"/>
    <property type="match status" value="1"/>
</dbReference>
<feature type="transmembrane region" description="Helical" evidence="2">
    <location>
        <begin position="224"/>
        <end position="249"/>
    </location>
</feature>
<evidence type="ECO:0000259" key="3">
    <source>
        <dbReference type="Pfam" id="PF20152"/>
    </source>
</evidence>
<dbReference type="AlphaFoldDB" id="A0A1Y2J1V7"/>
<accession>A0A1Y2J1V7</accession>
<feature type="transmembrane region" description="Helical" evidence="2">
    <location>
        <begin position="25"/>
        <end position="47"/>
    </location>
</feature>
<organism evidence="4 5">
    <name type="scientific">Trametes coccinea (strain BRFM310)</name>
    <name type="common">Pycnoporus coccineus</name>
    <dbReference type="NCBI Taxonomy" id="1353009"/>
    <lineage>
        <taxon>Eukaryota</taxon>
        <taxon>Fungi</taxon>
        <taxon>Dikarya</taxon>
        <taxon>Basidiomycota</taxon>
        <taxon>Agaricomycotina</taxon>
        <taxon>Agaricomycetes</taxon>
        <taxon>Polyporales</taxon>
        <taxon>Polyporaceae</taxon>
        <taxon>Trametes</taxon>
    </lineage>
</organism>
<dbReference type="InterPro" id="IPR045339">
    <property type="entry name" value="DUF6534"/>
</dbReference>
<name>A0A1Y2J1V7_TRAC3</name>